<name>Q319N1_PROM9</name>
<dbReference type="STRING" id="74546.PMT9312_1354"/>
<dbReference type="PRINTS" id="PR00368">
    <property type="entry name" value="FADPNR"/>
</dbReference>
<dbReference type="InterPro" id="IPR036188">
    <property type="entry name" value="FAD/NAD-bd_sf"/>
</dbReference>
<dbReference type="PIRSF" id="PIRSF000171">
    <property type="entry name" value="SDHA_APRA_LASPO"/>
    <property type="match status" value="1"/>
</dbReference>
<dbReference type="eggNOG" id="COG1053">
    <property type="taxonomic scope" value="Bacteria"/>
</dbReference>
<evidence type="ECO:0000256" key="3">
    <source>
        <dbReference type="ARBA" id="ARBA00022827"/>
    </source>
</evidence>
<dbReference type="SUPFAM" id="SSF46977">
    <property type="entry name" value="Succinate dehydrogenase/fumarate reductase flavoprotein C-terminal domain"/>
    <property type="match status" value="1"/>
</dbReference>
<dbReference type="EMBL" id="CP000111">
    <property type="protein sequence ID" value="ABB50414.1"/>
    <property type="molecule type" value="Genomic_DNA"/>
</dbReference>
<comment type="cofactor">
    <cofactor evidence="1">
        <name>FAD</name>
        <dbReference type="ChEBI" id="CHEBI:57692"/>
    </cofactor>
</comment>
<dbReference type="EC" id="1.3.99.1" evidence="8"/>
<dbReference type="InterPro" id="IPR015939">
    <property type="entry name" value="Fum_Rdtase/Succ_DH_flav-like_C"/>
</dbReference>
<evidence type="ECO:0000313" key="9">
    <source>
        <dbReference type="Proteomes" id="UP000002715"/>
    </source>
</evidence>
<accession>Q319N1</accession>
<dbReference type="KEGG" id="pmi:PMT9312_1354"/>
<keyword evidence="3" id="KW-0274">FAD</keyword>
<dbReference type="Gene3D" id="1.20.58.100">
    <property type="entry name" value="Fumarate reductase/succinate dehydrogenase flavoprotein-like, C-terminal domain"/>
    <property type="match status" value="1"/>
</dbReference>
<evidence type="ECO:0000256" key="5">
    <source>
        <dbReference type="PIRSR" id="PIRSR000171-1"/>
    </source>
</evidence>
<gene>
    <name evidence="8" type="ordered locus">PMT9312_1354</name>
</gene>
<evidence type="ECO:0000256" key="4">
    <source>
        <dbReference type="ARBA" id="ARBA00023002"/>
    </source>
</evidence>
<dbReference type="InterPro" id="IPR027477">
    <property type="entry name" value="Succ_DH/fumarate_Rdtase_cat_sf"/>
</dbReference>
<dbReference type="Gene3D" id="3.90.700.10">
    <property type="entry name" value="Succinate dehydrogenase/fumarate reductase flavoprotein, catalytic domain"/>
    <property type="match status" value="1"/>
</dbReference>
<keyword evidence="2" id="KW-0285">Flavoprotein</keyword>
<protein>
    <submittedName>
        <fullName evidence="8">Succinate dehydrogenase</fullName>
        <ecNumber evidence="8">1.3.99.1</ecNumber>
    </submittedName>
</protein>
<dbReference type="GO" id="GO:0033765">
    <property type="term" value="F:steroid dehydrogenase activity, acting on the CH-CH group of donors"/>
    <property type="evidence" value="ECO:0007669"/>
    <property type="project" value="UniProtKB-ARBA"/>
</dbReference>
<dbReference type="InterPro" id="IPR003953">
    <property type="entry name" value="FAD-dep_OxRdtase_2_FAD-bd"/>
</dbReference>
<dbReference type="InterPro" id="IPR030664">
    <property type="entry name" value="SdhA/FrdA/AprA"/>
</dbReference>
<sequence length="582" mass="64980">MKSIVQERYEILVIGAGGAGLRAAIEAKSLGKEVLVVGKRSKFDAHTALAAGGINAVFGNLDPNDSKEQHFADTYLEGYGIGDPDIIEIMVNESPKRVKEIDEWGANFKRLKNGKLDQRFFGAHTYRRTCYSGDYTGKSILNALLNKADSMAIPIIDTTYITELIIYEDRCIGAMSFDIKSGEKKIILSKAIIICTGGHTGIWKRNSSRKDENNGDGLALAINAGCELIDMEMVQFHPTGMIFPEEISGNLVTEAVRGEGGKLYNNKGQRFMESYDKERLELSTRDKVAIANYTEIKDGRGTPRGGVYLDISHIEKDKILEKLPNIFKQFKDYQNIDISKEPMEVAPTAHYSMGGIKVCAIKHSTSISGLFAAGEVAGGLHGANRLGGNSLAEILVFGKKAGKSASEYSSTVNFTNEIPTNIINKIDHNINQLMFKEMKNPKLFLNNLKDIMWQYCGVIKNKKGLEFGLNKIDEMGEKFKKSSIKKTKNKPDFLVDLFNIKFSILVSKLTLISTIHREESRGAHQRSDFKDLNKSRNYNIICKITNRKISIEKKPTKILKKDIVKFIKNDLRNKNIGIKLLE</sequence>
<dbReference type="PRINTS" id="PR00411">
    <property type="entry name" value="PNDRDTASEI"/>
</dbReference>
<dbReference type="PANTHER" id="PTHR11632:SF51">
    <property type="entry name" value="SUCCINATE DEHYDROGENASE [UBIQUINONE] FLAVOPROTEIN SUBUNIT, MITOCHONDRIAL"/>
    <property type="match status" value="1"/>
</dbReference>
<dbReference type="SUPFAM" id="SSF51905">
    <property type="entry name" value="FAD/NAD(P)-binding domain"/>
    <property type="match status" value="1"/>
</dbReference>
<dbReference type="HOGENOM" id="CLU_014312_8_1_3"/>
<dbReference type="SUPFAM" id="SSF56425">
    <property type="entry name" value="Succinate dehydrogenase/fumarate reductase flavoprotein, catalytic domain"/>
    <property type="match status" value="1"/>
</dbReference>
<dbReference type="AlphaFoldDB" id="Q319N1"/>
<reference evidence="9" key="1">
    <citation type="submission" date="2005-07" db="EMBL/GenBank/DDBJ databases">
        <title>Complete sequence of Prochlorococcus marinus str. MIT 9312.</title>
        <authorList>
            <consortium name="US DOE Joint Genome Institute"/>
            <person name="Copeland A."/>
            <person name="Lucas S."/>
            <person name="Lapidus A."/>
            <person name="Barry K."/>
            <person name="Detter J.C."/>
            <person name="Glavina T."/>
            <person name="Hammon N."/>
            <person name="Israni S."/>
            <person name="Pitluck S."/>
            <person name="Thiel J."/>
            <person name="Schmutz J."/>
            <person name="Larimer F."/>
            <person name="Land M."/>
            <person name="Kyrpides N."/>
            <person name="Lykidis A."/>
            <person name="Richardson P."/>
        </authorList>
    </citation>
    <scope>NUCLEOTIDE SEQUENCE [LARGE SCALE GENOMIC DNA]</scope>
    <source>
        <strain evidence="9">MIT 9312</strain>
    </source>
</reference>
<evidence type="ECO:0000259" key="7">
    <source>
        <dbReference type="Pfam" id="PF02910"/>
    </source>
</evidence>
<dbReference type="OrthoDB" id="9806724at2"/>
<evidence type="ECO:0000313" key="8">
    <source>
        <dbReference type="EMBL" id="ABB50414.1"/>
    </source>
</evidence>
<evidence type="ECO:0000256" key="2">
    <source>
        <dbReference type="ARBA" id="ARBA00022630"/>
    </source>
</evidence>
<dbReference type="Gene3D" id="3.50.50.60">
    <property type="entry name" value="FAD/NAD(P)-binding domain"/>
    <property type="match status" value="1"/>
</dbReference>
<keyword evidence="4 8" id="KW-0560">Oxidoreductase</keyword>
<dbReference type="FunFam" id="3.90.700.10:FF:000005">
    <property type="entry name" value="Succinate dehydrogenase flavoprotein subunit"/>
    <property type="match status" value="1"/>
</dbReference>
<dbReference type="PANTHER" id="PTHR11632">
    <property type="entry name" value="SUCCINATE DEHYDROGENASE 2 FLAVOPROTEIN SUBUNIT"/>
    <property type="match status" value="1"/>
</dbReference>
<proteinExistence type="predicted"/>
<organism evidence="8 9">
    <name type="scientific">Prochlorococcus marinus (strain MIT 9312)</name>
    <dbReference type="NCBI Taxonomy" id="74546"/>
    <lineage>
        <taxon>Bacteria</taxon>
        <taxon>Bacillati</taxon>
        <taxon>Cyanobacteriota</taxon>
        <taxon>Cyanophyceae</taxon>
        <taxon>Synechococcales</taxon>
        <taxon>Prochlorococcaceae</taxon>
        <taxon>Prochlorococcus</taxon>
    </lineage>
</organism>
<dbReference type="Pfam" id="PF00890">
    <property type="entry name" value="FAD_binding_2"/>
    <property type="match status" value="1"/>
</dbReference>
<feature type="domain" description="Fumarate reductase/succinate dehydrogenase flavoprotein-like C-terminal" evidence="7">
    <location>
        <begin position="446"/>
        <end position="556"/>
    </location>
</feature>
<dbReference type="Proteomes" id="UP000002715">
    <property type="component" value="Chromosome"/>
</dbReference>
<dbReference type="InterPro" id="IPR037099">
    <property type="entry name" value="Fum_R/Succ_DH_flav-like_C_sf"/>
</dbReference>
<feature type="domain" description="FAD-dependent oxidoreductase 2 FAD-binding" evidence="6">
    <location>
        <begin position="11"/>
        <end position="391"/>
    </location>
</feature>
<dbReference type="Pfam" id="PF02910">
    <property type="entry name" value="Succ_DH_flav_C"/>
    <property type="match status" value="1"/>
</dbReference>
<evidence type="ECO:0000259" key="6">
    <source>
        <dbReference type="Pfam" id="PF00890"/>
    </source>
</evidence>
<dbReference type="RefSeq" id="WP_011376900.1">
    <property type="nucleotide sequence ID" value="NC_007577.1"/>
</dbReference>
<evidence type="ECO:0000256" key="1">
    <source>
        <dbReference type="ARBA" id="ARBA00001974"/>
    </source>
</evidence>
<feature type="active site" description="Proton acceptor" evidence="5">
    <location>
        <position position="285"/>
    </location>
</feature>